<dbReference type="InterPro" id="IPR006143">
    <property type="entry name" value="RND_pump_MFP"/>
</dbReference>
<dbReference type="GO" id="GO:0016020">
    <property type="term" value="C:membrane"/>
    <property type="evidence" value="ECO:0007669"/>
    <property type="project" value="InterPro"/>
</dbReference>
<name>A0A330L843_9BACT</name>
<evidence type="ECO:0000259" key="3">
    <source>
        <dbReference type="Pfam" id="PF25954"/>
    </source>
</evidence>
<accession>A0A330L843</accession>
<dbReference type="PANTHER" id="PTHR30097">
    <property type="entry name" value="CATION EFFLUX SYSTEM PROTEIN CUSB"/>
    <property type="match status" value="1"/>
</dbReference>
<dbReference type="Pfam" id="PF25973">
    <property type="entry name" value="BSH_CzcB"/>
    <property type="match status" value="1"/>
</dbReference>
<dbReference type="SUPFAM" id="SSF111369">
    <property type="entry name" value="HlyD-like secretion proteins"/>
    <property type="match status" value="1"/>
</dbReference>
<dbReference type="InParanoid" id="A0A330L843"/>
<dbReference type="GO" id="GO:0015679">
    <property type="term" value="P:plasma membrane copper ion transport"/>
    <property type="evidence" value="ECO:0007669"/>
    <property type="project" value="TreeGrafter"/>
</dbReference>
<dbReference type="InterPro" id="IPR058647">
    <property type="entry name" value="BSH_CzcB-like"/>
</dbReference>
<dbReference type="InterPro" id="IPR051909">
    <property type="entry name" value="MFP_Cation_Efflux"/>
</dbReference>
<evidence type="ECO:0000259" key="5">
    <source>
        <dbReference type="Pfam" id="PF25975"/>
    </source>
</evidence>
<dbReference type="InterPro" id="IPR058649">
    <property type="entry name" value="CzcB_C"/>
</dbReference>
<dbReference type="InterPro" id="IPR058792">
    <property type="entry name" value="Beta-barrel_RND_2"/>
</dbReference>
<evidence type="ECO:0000313" key="6">
    <source>
        <dbReference type="EMBL" id="SPP66041.1"/>
    </source>
</evidence>
<gene>
    <name evidence="6" type="ORF">NITLEN_50081</name>
</gene>
<dbReference type="Pfam" id="PF25954">
    <property type="entry name" value="Beta-barrel_RND_2"/>
    <property type="match status" value="1"/>
</dbReference>
<feature type="domain" description="CusB-like beta-barrel" evidence="3">
    <location>
        <begin position="256"/>
        <end position="329"/>
    </location>
</feature>
<dbReference type="PANTHER" id="PTHR30097:SF4">
    <property type="entry name" value="SLR6042 PROTEIN"/>
    <property type="match status" value="1"/>
</dbReference>
<sequence length="410" mass="44993">MHLYEHTIVAERLAGSIPMTSRRTLTRMIAAVFLFLAGCGDRGTEPTPHPSASPANMNTAAPRLLQPPAVVRERLRTEPVTLHQIPDLVTAPGEVALDLKQVAKITSRIAGQVEKIHVQLGDRVKSGQPLAAIGSLQLDQLIEEYLVGKAQADVAENSFRRTEQLRADDIVTERKLIEDKGRYLETQARYQHIREKLLNMGLSTAELTALERGRHEESHRYTLTSPIAGTVIAQNAVRGQGVDPGTELFEVVDTSRVWVFANLPIEQARKFKEGDVGTILPTGGAPITAPLTYLAPVADETTRTIRIRFEVANRQHRLKPREYVDVQLTVASPPTPAVPVSAVTMVDNVRGIFVRRETGYVFLPIETGREGGGWVEVKSRLAAGEQAVIDGVFDLKNVLLKEHIGSGEGD</sequence>
<dbReference type="GO" id="GO:0022857">
    <property type="term" value="F:transmembrane transporter activity"/>
    <property type="evidence" value="ECO:0007669"/>
    <property type="project" value="InterPro"/>
</dbReference>
<dbReference type="GO" id="GO:0030313">
    <property type="term" value="C:cell envelope"/>
    <property type="evidence" value="ECO:0007669"/>
    <property type="project" value="TreeGrafter"/>
</dbReference>
<keyword evidence="2" id="KW-0813">Transport</keyword>
<dbReference type="Gene3D" id="2.40.50.100">
    <property type="match status" value="1"/>
</dbReference>
<dbReference type="Proteomes" id="UP000248168">
    <property type="component" value="Unassembled WGS sequence"/>
</dbReference>
<comment type="similarity">
    <text evidence="1">Belongs to the membrane fusion protein (MFP) (TC 8.A.1) family.</text>
</comment>
<reference evidence="7" key="1">
    <citation type="submission" date="2018-04" db="EMBL/GenBank/DDBJ databases">
        <authorList>
            <person name="Lucker S."/>
            <person name="Sakoula D."/>
        </authorList>
    </citation>
    <scope>NUCLEOTIDE SEQUENCE [LARGE SCALE GENOMIC DNA]</scope>
</reference>
<evidence type="ECO:0000256" key="2">
    <source>
        <dbReference type="ARBA" id="ARBA00022448"/>
    </source>
</evidence>
<feature type="domain" description="CzcB-like barrel-sandwich hybrid" evidence="4">
    <location>
        <begin position="102"/>
        <end position="253"/>
    </location>
</feature>
<dbReference type="Pfam" id="PF25975">
    <property type="entry name" value="CzcB_C"/>
    <property type="match status" value="1"/>
</dbReference>
<feature type="domain" description="CzcB-like C-terminal circularly permuted SH3-like" evidence="5">
    <location>
        <begin position="337"/>
        <end position="396"/>
    </location>
</feature>
<dbReference type="GO" id="GO:0060003">
    <property type="term" value="P:copper ion export"/>
    <property type="evidence" value="ECO:0007669"/>
    <property type="project" value="TreeGrafter"/>
</dbReference>
<protein>
    <submittedName>
        <fullName evidence="6">Putative Cation efflux system protein CzcB</fullName>
    </submittedName>
</protein>
<dbReference type="EMBL" id="OUNR01000018">
    <property type="protein sequence ID" value="SPP66041.1"/>
    <property type="molecule type" value="Genomic_DNA"/>
</dbReference>
<keyword evidence="7" id="KW-1185">Reference proteome</keyword>
<evidence type="ECO:0000256" key="1">
    <source>
        <dbReference type="ARBA" id="ARBA00009477"/>
    </source>
</evidence>
<evidence type="ECO:0000259" key="4">
    <source>
        <dbReference type="Pfam" id="PF25973"/>
    </source>
</evidence>
<organism evidence="6 7">
    <name type="scientific">Nitrospira lenta</name>
    <dbReference type="NCBI Taxonomy" id="1436998"/>
    <lineage>
        <taxon>Bacteria</taxon>
        <taxon>Pseudomonadati</taxon>
        <taxon>Nitrospirota</taxon>
        <taxon>Nitrospiria</taxon>
        <taxon>Nitrospirales</taxon>
        <taxon>Nitrospiraceae</taxon>
        <taxon>Nitrospira</taxon>
    </lineage>
</organism>
<dbReference type="AlphaFoldDB" id="A0A330L843"/>
<dbReference type="Gene3D" id="2.40.30.170">
    <property type="match status" value="1"/>
</dbReference>
<proteinExistence type="inferred from homology"/>
<evidence type="ECO:0000313" key="7">
    <source>
        <dbReference type="Proteomes" id="UP000248168"/>
    </source>
</evidence>
<dbReference type="NCBIfam" id="TIGR01730">
    <property type="entry name" value="RND_mfp"/>
    <property type="match status" value="1"/>
</dbReference>
<dbReference type="Gene3D" id="2.40.420.20">
    <property type="match status" value="1"/>
</dbReference>